<feature type="transmembrane region" description="Helical" evidence="5">
    <location>
        <begin position="351"/>
        <end position="371"/>
    </location>
</feature>
<feature type="transmembrane region" description="Helical" evidence="5">
    <location>
        <begin position="410"/>
        <end position="431"/>
    </location>
</feature>
<dbReference type="InterPro" id="IPR036259">
    <property type="entry name" value="MFS_trans_sf"/>
</dbReference>
<accession>A0A9N9RIU6</accession>
<dbReference type="PANTHER" id="PTHR24064">
    <property type="entry name" value="SOLUTE CARRIER FAMILY 22 MEMBER"/>
    <property type="match status" value="1"/>
</dbReference>
<dbReference type="GO" id="GO:0022857">
    <property type="term" value="F:transmembrane transporter activity"/>
    <property type="evidence" value="ECO:0007669"/>
    <property type="project" value="InterPro"/>
</dbReference>
<dbReference type="Pfam" id="PF00083">
    <property type="entry name" value="Sugar_tr"/>
    <property type="match status" value="1"/>
</dbReference>
<gene>
    <name evidence="7" type="ORF">CHIRRI_LOCUS1848</name>
</gene>
<dbReference type="Proteomes" id="UP001153620">
    <property type="component" value="Chromosome 1"/>
</dbReference>
<dbReference type="Gene3D" id="1.20.1250.20">
    <property type="entry name" value="MFS general substrate transporter like domains"/>
    <property type="match status" value="1"/>
</dbReference>
<dbReference type="PROSITE" id="PS50850">
    <property type="entry name" value="MFS"/>
    <property type="match status" value="1"/>
</dbReference>
<feature type="transmembrane region" description="Helical" evidence="5">
    <location>
        <begin position="383"/>
        <end position="403"/>
    </location>
</feature>
<keyword evidence="4 5" id="KW-0472">Membrane</keyword>
<reference evidence="7" key="2">
    <citation type="submission" date="2022-10" db="EMBL/GenBank/DDBJ databases">
        <authorList>
            <consortium name="ENA_rothamsted_submissions"/>
            <consortium name="culmorum"/>
            <person name="King R."/>
        </authorList>
    </citation>
    <scope>NUCLEOTIDE SEQUENCE</scope>
</reference>
<feature type="transmembrane region" description="Helical" evidence="5">
    <location>
        <begin position="497"/>
        <end position="517"/>
    </location>
</feature>
<evidence type="ECO:0000259" key="6">
    <source>
        <dbReference type="PROSITE" id="PS50850"/>
    </source>
</evidence>
<dbReference type="InterPro" id="IPR020846">
    <property type="entry name" value="MFS_dom"/>
</dbReference>
<protein>
    <recommendedName>
        <fullName evidence="6">Major facilitator superfamily (MFS) profile domain-containing protein</fullName>
    </recommendedName>
</protein>
<dbReference type="SUPFAM" id="SSF103473">
    <property type="entry name" value="MFS general substrate transporter"/>
    <property type="match status" value="1"/>
</dbReference>
<feature type="transmembrane region" description="Helical" evidence="5">
    <location>
        <begin position="147"/>
        <end position="168"/>
    </location>
</feature>
<evidence type="ECO:0000313" key="7">
    <source>
        <dbReference type="EMBL" id="CAG9798872.1"/>
    </source>
</evidence>
<feature type="transmembrane region" description="Helical" evidence="5">
    <location>
        <begin position="175"/>
        <end position="193"/>
    </location>
</feature>
<evidence type="ECO:0000256" key="3">
    <source>
        <dbReference type="ARBA" id="ARBA00022989"/>
    </source>
</evidence>
<dbReference type="AlphaFoldDB" id="A0A9N9RIU6"/>
<dbReference type="EMBL" id="OU895877">
    <property type="protein sequence ID" value="CAG9798872.1"/>
    <property type="molecule type" value="Genomic_DNA"/>
</dbReference>
<proteinExistence type="predicted"/>
<feature type="domain" description="Major facilitator superfamily (MFS) profile" evidence="6">
    <location>
        <begin position="106"/>
        <end position="522"/>
    </location>
</feature>
<evidence type="ECO:0000256" key="4">
    <source>
        <dbReference type="ARBA" id="ARBA00023136"/>
    </source>
</evidence>
<feature type="transmembrane region" description="Helical" evidence="5">
    <location>
        <begin position="437"/>
        <end position="458"/>
    </location>
</feature>
<dbReference type="GO" id="GO:0016020">
    <property type="term" value="C:membrane"/>
    <property type="evidence" value="ECO:0007669"/>
    <property type="project" value="UniProtKB-SubCell"/>
</dbReference>
<evidence type="ECO:0000313" key="8">
    <source>
        <dbReference type="Proteomes" id="UP001153620"/>
    </source>
</evidence>
<dbReference type="InterPro" id="IPR005828">
    <property type="entry name" value="MFS_sugar_transport-like"/>
</dbReference>
<comment type="subcellular location">
    <subcellularLocation>
        <location evidence="1">Membrane</location>
        <topology evidence="1">Multi-pass membrane protein</topology>
    </subcellularLocation>
</comment>
<keyword evidence="8" id="KW-1185">Reference proteome</keyword>
<evidence type="ECO:0000256" key="2">
    <source>
        <dbReference type="ARBA" id="ARBA00022692"/>
    </source>
</evidence>
<sequence>MDLESVLEEIGEFGKYQQIKYYLLCIPVFFGAANSLSYVFTAGHQHYRCLIPECESTETAVFNAKWITHAIPGEIQLDGFFKIDHCNRYRYNDNASQMQSNKYGEICSIQSFLNETIRCDEFVFDHSGSFTILEEFKITCEENEWKLAFVGTAHFLGVIVGSLWMVLGDSIGRKITLIISTFFMSITGIIQALSTSYEMFVVSAFLNAIGISGIFPLAFVLGLEIVGKNKRGVAGIVCNYFYAIGVAVLGVIAWFYDHWVMLQLLISIPPMILFIYIWIVPESVRWLLSKKRNSEALHIIRKAAKCNGVELSDASVKMFIDQDACQFNSERNQRKEIFEALIKMITSKTMLIRIIILLYNFAINALVYFGLSLNSVTLSGNKYFNFILVSIVEIPGYYFGYIIIEKFGRVAGFTISMILCGITCILCGYADVVWIQIALFLIGKLGITCSFSIIYVHATEMMPTIIRSSCIGFFATMSRIGALFSPFAIFVEKYYKPLPYIIFGVLAIFGGIIYVYLPETLNRKLPNIVEESIALGSKTDEDECEVPLNHNRVENKNLNIRKSSVNETVIR</sequence>
<reference evidence="7" key="1">
    <citation type="submission" date="2022-01" db="EMBL/GenBank/DDBJ databases">
        <authorList>
            <person name="King R."/>
        </authorList>
    </citation>
    <scope>NUCLEOTIDE SEQUENCE</scope>
</reference>
<feature type="transmembrane region" description="Helical" evidence="5">
    <location>
        <begin position="233"/>
        <end position="256"/>
    </location>
</feature>
<evidence type="ECO:0000256" key="5">
    <source>
        <dbReference type="SAM" id="Phobius"/>
    </source>
</evidence>
<evidence type="ECO:0000256" key="1">
    <source>
        <dbReference type="ARBA" id="ARBA00004141"/>
    </source>
</evidence>
<keyword evidence="2 5" id="KW-0812">Transmembrane</keyword>
<dbReference type="OrthoDB" id="3936150at2759"/>
<keyword evidence="3 5" id="KW-1133">Transmembrane helix</keyword>
<name>A0A9N9RIU6_9DIPT</name>
<feature type="transmembrane region" description="Helical" evidence="5">
    <location>
        <begin position="21"/>
        <end position="40"/>
    </location>
</feature>
<feature type="transmembrane region" description="Helical" evidence="5">
    <location>
        <begin position="470"/>
        <end position="491"/>
    </location>
</feature>
<feature type="transmembrane region" description="Helical" evidence="5">
    <location>
        <begin position="262"/>
        <end position="281"/>
    </location>
</feature>
<dbReference type="CDD" id="cd17317">
    <property type="entry name" value="MFS_SLC22"/>
    <property type="match status" value="1"/>
</dbReference>
<organism evidence="7 8">
    <name type="scientific">Chironomus riparius</name>
    <dbReference type="NCBI Taxonomy" id="315576"/>
    <lineage>
        <taxon>Eukaryota</taxon>
        <taxon>Metazoa</taxon>
        <taxon>Ecdysozoa</taxon>
        <taxon>Arthropoda</taxon>
        <taxon>Hexapoda</taxon>
        <taxon>Insecta</taxon>
        <taxon>Pterygota</taxon>
        <taxon>Neoptera</taxon>
        <taxon>Endopterygota</taxon>
        <taxon>Diptera</taxon>
        <taxon>Nematocera</taxon>
        <taxon>Chironomoidea</taxon>
        <taxon>Chironomidae</taxon>
        <taxon>Chironominae</taxon>
        <taxon>Chironomus</taxon>
    </lineage>
</organism>
<feature type="transmembrane region" description="Helical" evidence="5">
    <location>
        <begin position="199"/>
        <end position="221"/>
    </location>
</feature>